<evidence type="ECO:0000313" key="2">
    <source>
        <dbReference type="Proteomes" id="UP000244073"/>
    </source>
</evidence>
<dbReference type="AlphaFoldDB" id="A0A2T5M3I2"/>
<organism evidence="1 2">
    <name type="scientific">Aspergillus ochraceoroseus IBT 24754</name>
    <dbReference type="NCBI Taxonomy" id="1392256"/>
    <lineage>
        <taxon>Eukaryota</taxon>
        <taxon>Fungi</taxon>
        <taxon>Dikarya</taxon>
        <taxon>Ascomycota</taxon>
        <taxon>Pezizomycotina</taxon>
        <taxon>Eurotiomycetes</taxon>
        <taxon>Eurotiomycetidae</taxon>
        <taxon>Eurotiales</taxon>
        <taxon>Aspergillaceae</taxon>
        <taxon>Aspergillus</taxon>
        <taxon>Aspergillus subgen. Nidulantes</taxon>
    </lineage>
</organism>
<accession>A0A2T5M3I2</accession>
<dbReference type="EMBL" id="MSFN02000002">
    <property type="protein sequence ID" value="PTU23076.1"/>
    <property type="molecule type" value="Genomic_DNA"/>
</dbReference>
<dbReference type="GeneID" id="63809347"/>
<reference evidence="1 2" key="1">
    <citation type="journal article" date="2018" name="Proc. Natl. Acad. Sci. U.S.A.">
        <title>Linking secondary metabolites to gene clusters through genome sequencing of six diverse Aspergillus species.</title>
        <authorList>
            <person name="Kaerboelling I."/>
            <person name="Vesth T.C."/>
            <person name="Frisvad J.C."/>
            <person name="Nybo J.L."/>
            <person name="Theobald S."/>
            <person name="Kuo A."/>
            <person name="Bowyer P."/>
            <person name="Matsuda Y."/>
            <person name="Mondo S."/>
            <person name="Lyhne E.K."/>
            <person name="Kogle M.E."/>
            <person name="Clum A."/>
            <person name="Lipzen A."/>
            <person name="Salamov A."/>
            <person name="Ngan C.Y."/>
            <person name="Daum C."/>
            <person name="Chiniquy J."/>
            <person name="Barry K."/>
            <person name="LaButti K."/>
            <person name="Haridas S."/>
            <person name="Simmons B.A."/>
            <person name="Magnuson J.K."/>
            <person name="Mortensen U.H."/>
            <person name="Larsen T.O."/>
            <person name="Grigoriev I.V."/>
            <person name="Baker S.E."/>
            <person name="Andersen M.R."/>
        </authorList>
    </citation>
    <scope>NUCLEOTIDE SEQUENCE [LARGE SCALE GENOMIC DNA]</scope>
    <source>
        <strain evidence="1 2">IBT 24754</strain>
    </source>
</reference>
<gene>
    <name evidence="1" type="ORF">P175DRAFT_0156812</name>
</gene>
<sequence length="118" mass="13924">MMFFLLPIFTFLYLDPCNRLDQFIRADDSCLSISELLFIVRDTVDRVITDKITNLFVATVYTMIYSYLFLFISSFLEICTDMVTVNLSLEPCREGKGTHKVCNRFALLRIVQRFKVYY</sequence>
<comment type="caution">
    <text evidence="1">The sequence shown here is derived from an EMBL/GenBank/DDBJ whole genome shotgun (WGS) entry which is preliminary data.</text>
</comment>
<dbReference type="VEuPathDB" id="FungiDB:P175DRAFT_0156812"/>
<dbReference type="Proteomes" id="UP000244073">
    <property type="component" value="Unassembled WGS sequence"/>
</dbReference>
<proteinExistence type="predicted"/>
<name>A0A2T5M3I2_9EURO</name>
<evidence type="ECO:0000313" key="1">
    <source>
        <dbReference type="EMBL" id="PTU23076.1"/>
    </source>
</evidence>
<dbReference type="RefSeq" id="XP_040754468.1">
    <property type="nucleotide sequence ID" value="XM_040892465.1"/>
</dbReference>
<protein>
    <submittedName>
        <fullName evidence="1">Uncharacterized protein</fullName>
    </submittedName>
</protein>